<dbReference type="SMART" id="SM00823">
    <property type="entry name" value="PKS_PP"/>
    <property type="match status" value="1"/>
</dbReference>
<accession>A0ABR6BDF9</accession>
<dbReference type="PROSITE" id="PS00012">
    <property type="entry name" value="PHOSPHOPANTETHEINE"/>
    <property type="match status" value="1"/>
</dbReference>
<dbReference type="NCBIfam" id="TIGR01733">
    <property type="entry name" value="AA-adenyl-dom"/>
    <property type="match status" value="1"/>
</dbReference>
<proteinExistence type="predicted"/>
<keyword evidence="3" id="KW-0597">Phosphoprotein</keyword>
<evidence type="ECO:0000256" key="3">
    <source>
        <dbReference type="ARBA" id="ARBA00022553"/>
    </source>
</evidence>
<dbReference type="Gene3D" id="3.40.50.12780">
    <property type="entry name" value="N-terminal domain of ligase-like"/>
    <property type="match status" value="1"/>
</dbReference>
<protein>
    <submittedName>
        <fullName evidence="5">Amino acid adenylation domain-containing protein</fullName>
    </submittedName>
</protein>
<dbReference type="SUPFAM" id="SSF47336">
    <property type="entry name" value="ACP-like"/>
    <property type="match status" value="2"/>
</dbReference>
<dbReference type="InterPro" id="IPR010071">
    <property type="entry name" value="AA_adenyl_dom"/>
</dbReference>
<dbReference type="Proteomes" id="UP000517916">
    <property type="component" value="Unassembled WGS sequence"/>
</dbReference>
<evidence type="ECO:0000256" key="1">
    <source>
        <dbReference type="ARBA" id="ARBA00001957"/>
    </source>
</evidence>
<comment type="caution">
    <text evidence="5">The sequence shown here is derived from an EMBL/GenBank/DDBJ whole genome shotgun (WGS) entry which is preliminary data.</text>
</comment>
<dbReference type="InterPro" id="IPR036736">
    <property type="entry name" value="ACP-like_sf"/>
</dbReference>
<name>A0ABR6BDF9_9PSEU</name>
<dbReference type="SUPFAM" id="SSF52777">
    <property type="entry name" value="CoA-dependent acyltransferases"/>
    <property type="match status" value="2"/>
</dbReference>
<dbReference type="InterPro" id="IPR025110">
    <property type="entry name" value="AMP-bd_C"/>
</dbReference>
<dbReference type="Pfam" id="PF00668">
    <property type="entry name" value="Condensation"/>
    <property type="match status" value="1"/>
</dbReference>
<dbReference type="InterPro" id="IPR042099">
    <property type="entry name" value="ANL_N_sf"/>
</dbReference>
<dbReference type="InterPro" id="IPR001242">
    <property type="entry name" value="Condensation_dom"/>
</dbReference>
<dbReference type="Gene3D" id="3.30.559.30">
    <property type="entry name" value="Nonribosomal peptide synthetase, condensation domain"/>
    <property type="match status" value="1"/>
</dbReference>
<evidence type="ECO:0000313" key="5">
    <source>
        <dbReference type="EMBL" id="MBA8924742.1"/>
    </source>
</evidence>
<dbReference type="CDD" id="cd05930">
    <property type="entry name" value="A_NRPS"/>
    <property type="match status" value="1"/>
</dbReference>
<dbReference type="PANTHER" id="PTHR45527:SF1">
    <property type="entry name" value="FATTY ACID SYNTHASE"/>
    <property type="match status" value="1"/>
</dbReference>
<gene>
    <name evidence="5" type="ORF">BC739_001939</name>
</gene>
<dbReference type="InterPro" id="IPR023213">
    <property type="entry name" value="CAT-like_dom_sf"/>
</dbReference>
<dbReference type="Gene3D" id="3.30.300.30">
    <property type="match status" value="1"/>
</dbReference>
<dbReference type="InterPro" id="IPR020845">
    <property type="entry name" value="AMP-binding_CS"/>
</dbReference>
<dbReference type="InterPro" id="IPR009081">
    <property type="entry name" value="PP-bd_ACP"/>
</dbReference>
<evidence type="ECO:0000259" key="4">
    <source>
        <dbReference type="PROSITE" id="PS50075"/>
    </source>
</evidence>
<dbReference type="RefSeq" id="WP_025357734.1">
    <property type="nucleotide sequence ID" value="NZ_BAAABQ010000001.1"/>
</dbReference>
<dbReference type="SUPFAM" id="SSF56801">
    <property type="entry name" value="Acetyl-CoA synthetase-like"/>
    <property type="match status" value="1"/>
</dbReference>
<dbReference type="Gene3D" id="3.30.559.10">
    <property type="entry name" value="Chloramphenicol acetyltransferase-like domain"/>
    <property type="match status" value="1"/>
</dbReference>
<dbReference type="PROSITE" id="PS50075">
    <property type="entry name" value="CARRIER"/>
    <property type="match status" value="2"/>
</dbReference>
<keyword evidence="6" id="KW-1185">Reference proteome</keyword>
<dbReference type="PANTHER" id="PTHR45527">
    <property type="entry name" value="NONRIBOSOMAL PEPTIDE SYNTHETASE"/>
    <property type="match status" value="1"/>
</dbReference>
<organism evidence="5 6">
    <name type="scientific">Kutzneria viridogrisea</name>
    <dbReference type="NCBI Taxonomy" id="47990"/>
    <lineage>
        <taxon>Bacteria</taxon>
        <taxon>Bacillati</taxon>
        <taxon>Actinomycetota</taxon>
        <taxon>Actinomycetes</taxon>
        <taxon>Pseudonocardiales</taxon>
        <taxon>Pseudonocardiaceae</taxon>
        <taxon>Kutzneria</taxon>
    </lineage>
</organism>
<sequence>MPFLHDLLTAQAQGTPQATAAVLGEASTAYGEVDAAADRVAAGLAGHGVRPGDRVGLHLSRSLDLLPALFGLLRCGAVCVPVDPEDPDERRSAILEFSQAQVVLTERALLGARYPAGVRTVAVEDLAEATTGFVRVDLPEDALAFVFYTSGSTGTPKGVVLSHRALLSGQRWLQSTFPLEPGDRHLLRTTLSITNLVREVFWPVLSGGTAVIVPPGEHKDPDRLVSLVNSGRVTTLMVVPALLSGMLDSAEFTANTSLKYVFCSSDGMPGDLPEKYFATGLPARLFNVYGLTEALYGAYWECLPGTAYEGFVPVGFPAELTPRVLDEQLREVPQGQTGELCLSGVGIAEGYDRLPELTAAKFTDTAQGRVFRTGDLSRIASDGRIELLGRLDDQVKIAGYRVELGEVEARLKEVPGVTGAVASGRRGVGGHQRLVAHLTCAGTPPTAARLREHLAGRLPEYMVPASFLVLDALPLTHNGKVDRQALSELEGSRLELVEDYTAPRTELETSLCQLWAEVLSVPRVGVHDNFLALGGDSIQGFMISARANREGLGLTATQVFATPTVAEMAAHIEGARRSGAQGTDFTPTGFATTHEDHEAMLRLAEDPAGIEKVYPLTEMQKGMLFHSLLDPDSGVYVEQFLYTLTGELDLEVYRRAWQQVVDRHEILRIWIATRGLANPVQVVQRQAELEWVVLDWTDTEDPAELRARLVAHLAEDRARGYTYEHAPLFRLTVIRTGPARCQLVMSYHHLILDVWSLFLMLRDSLENYRAERDGVSAELPTTRPFSDYVSYVGQQDTDSARDYWLAHLAGFQGPTSIGSAVPQGLSASRQDMHAAARYPMGEQLTEQLTAYGRANQLTLNSLVQAAWAAVIGGISGRQDVCFGMTITHRPVALPGVEEMVGIFVNILPMRLPLDPEQSLGAWLRQVQRTQVDARANDHYPLPLIQQHPDLPSGRPLFESLLIFENIPHGIGWEAHAGVAVRHEENFGWTNYPFTVGVTAEGQLSFQVEYDTAYFDAASVDAVMGALREVLAAIASGGTDSVGKLTGLVAEAVPGREVPAPQPVPARQAGEPVAPQTPREVELAALWSEVLGVAQVDAQAPFLELGGSSLAALKLVALAQERGFAFTLRELFTEDGTVRQLATR</sequence>
<dbReference type="InterPro" id="IPR020806">
    <property type="entry name" value="PKS_PP-bd"/>
</dbReference>
<keyword evidence="2" id="KW-0596">Phosphopantetheine</keyword>
<dbReference type="InterPro" id="IPR000873">
    <property type="entry name" value="AMP-dep_synth/lig_dom"/>
</dbReference>
<dbReference type="Pfam" id="PF00501">
    <property type="entry name" value="AMP-binding"/>
    <property type="match status" value="1"/>
</dbReference>
<dbReference type="Pfam" id="PF13193">
    <property type="entry name" value="AMP-binding_C"/>
    <property type="match status" value="1"/>
</dbReference>
<feature type="domain" description="Carrier" evidence="4">
    <location>
        <begin position="502"/>
        <end position="576"/>
    </location>
</feature>
<feature type="domain" description="Carrier" evidence="4">
    <location>
        <begin position="1073"/>
        <end position="1143"/>
    </location>
</feature>
<reference evidence="5 6" key="1">
    <citation type="submission" date="2020-08" db="EMBL/GenBank/DDBJ databases">
        <title>Genomic Encyclopedia of Archaeal and Bacterial Type Strains, Phase II (KMG-II): from individual species to whole genera.</title>
        <authorList>
            <person name="Goeker M."/>
        </authorList>
    </citation>
    <scope>NUCLEOTIDE SEQUENCE [LARGE SCALE GENOMIC DNA]</scope>
    <source>
        <strain evidence="5 6">DSM 43850</strain>
    </source>
</reference>
<evidence type="ECO:0000313" key="6">
    <source>
        <dbReference type="Proteomes" id="UP000517916"/>
    </source>
</evidence>
<dbReference type="Gene3D" id="1.10.1200.10">
    <property type="entry name" value="ACP-like"/>
    <property type="match status" value="2"/>
</dbReference>
<dbReference type="InterPro" id="IPR006162">
    <property type="entry name" value="Ppantetheine_attach_site"/>
</dbReference>
<evidence type="ECO:0000256" key="2">
    <source>
        <dbReference type="ARBA" id="ARBA00022450"/>
    </source>
</evidence>
<comment type="cofactor">
    <cofactor evidence="1">
        <name>pantetheine 4'-phosphate</name>
        <dbReference type="ChEBI" id="CHEBI:47942"/>
    </cofactor>
</comment>
<dbReference type="EMBL" id="JACJID010000001">
    <property type="protein sequence ID" value="MBA8924742.1"/>
    <property type="molecule type" value="Genomic_DNA"/>
</dbReference>
<dbReference type="InterPro" id="IPR045851">
    <property type="entry name" value="AMP-bd_C_sf"/>
</dbReference>
<dbReference type="Pfam" id="PF00550">
    <property type="entry name" value="PP-binding"/>
    <property type="match status" value="2"/>
</dbReference>
<dbReference type="CDD" id="cd19543">
    <property type="entry name" value="DCL_NRPS"/>
    <property type="match status" value="1"/>
</dbReference>
<dbReference type="PROSITE" id="PS00455">
    <property type="entry name" value="AMP_BINDING"/>
    <property type="match status" value="1"/>
</dbReference>